<keyword evidence="4" id="KW-1185">Reference proteome</keyword>
<feature type="compositionally biased region" description="Low complexity" evidence="1">
    <location>
        <begin position="10"/>
        <end position="19"/>
    </location>
</feature>
<protein>
    <submittedName>
        <fullName evidence="3">Uncharacterized protein</fullName>
    </submittedName>
</protein>
<dbReference type="Proteomes" id="UP000294593">
    <property type="component" value="Unassembled WGS sequence"/>
</dbReference>
<organism evidence="3 4">
    <name type="scientific">Aquabacterium commune</name>
    <dbReference type="NCBI Taxonomy" id="70586"/>
    <lineage>
        <taxon>Bacteria</taxon>
        <taxon>Pseudomonadati</taxon>
        <taxon>Pseudomonadota</taxon>
        <taxon>Betaproteobacteria</taxon>
        <taxon>Burkholderiales</taxon>
        <taxon>Aquabacterium</taxon>
    </lineage>
</organism>
<sequence length="81" mass="8994">MARDAPEPQPAAHMPQPHATSRTLSQHQDWSQPALTRTWRTLSLMAWSGGALCAFWHWPLPAVGLCLLGLWAHAKRQACQG</sequence>
<evidence type="ECO:0000313" key="3">
    <source>
        <dbReference type="EMBL" id="TDP82232.1"/>
    </source>
</evidence>
<evidence type="ECO:0000256" key="2">
    <source>
        <dbReference type="SAM" id="Phobius"/>
    </source>
</evidence>
<keyword evidence="2" id="KW-0472">Membrane</keyword>
<evidence type="ECO:0000256" key="1">
    <source>
        <dbReference type="SAM" id="MobiDB-lite"/>
    </source>
</evidence>
<name>A0A4R6R8H2_9BURK</name>
<proteinExistence type="predicted"/>
<keyword evidence="2" id="KW-0812">Transmembrane</keyword>
<dbReference type="AlphaFoldDB" id="A0A4R6R8H2"/>
<keyword evidence="2" id="KW-1133">Transmembrane helix</keyword>
<dbReference type="EMBL" id="SNXW01000006">
    <property type="protein sequence ID" value="TDP82232.1"/>
    <property type="molecule type" value="Genomic_DNA"/>
</dbReference>
<reference evidence="3 4" key="1">
    <citation type="submission" date="2019-03" db="EMBL/GenBank/DDBJ databases">
        <title>Genomic Encyclopedia of Type Strains, Phase IV (KMG-IV): sequencing the most valuable type-strain genomes for metagenomic binning, comparative biology and taxonomic classification.</title>
        <authorList>
            <person name="Goeker M."/>
        </authorList>
    </citation>
    <scope>NUCLEOTIDE SEQUENCE [LARGE SCALE GENOMIC DNA]</scope>
    <source>
        <strain evidence="3 4">DSM 11901</strain>
    </source>
</reference>
<evidence type="ECO:0000313" key="4">
    <source>
        <dbReference type="Proteomes" id="UP000294593"/>
    </source>
</evidence>
<accession>A0A4R6R8H2</accession>
<feature type="region of interest" description="Disordered" evidence="1">
    <location>
        <begin position="1"/>
        <end position="31"/>
    </location>
</feature>
<feature type="compositionally biased region" description="Polar residues" evidence="1">
    <location>
        <begin position="20"/>
        <end position="31"/>
    </location>
</feature>
<gene>
    <name evidence="3" type="ORF">EV672_106195</name>
</gene>
<feature type="transmembrane region" description="Helical" evidence="2">
    <location>
        <begin position="44"/>
        <end position="71"/>
    </location>
</feature>
<comment type="caution">
    <text evidence="3">The sequence shown here is derived from an EMBL/GenBank/DDBJ whole genome shotgun (WGS) entry which is preliminary data.</text>
</comment>